<protein>
    <recommendedName>
        <fullName evidence="11">Protein kinase domain-containing protein</fullName>
    </recommendedName>
</protein>
<dbReference type="SMART" id="SM00133">
    <property type="entry name" value="S_TK_X"/>
    <property type="match status" value="1"/>
</dbReference>
<keyword evidence="3 6" id="KW-0547">Nucleotide-binding</keyword>
<evidence type="ECO:0008006" key="11">
    <source>
        <dbReference type="Google" id="ProtNLM"/>
    </source>
</evidence>
<dbReference type="Gene3D" id="1.10.510.10">
    <property type="entry name" value="Transferase(Phosphotransferase) domain 1"/>
    <property type="match status" value="1"/>
</dbReference>
<feature type="domain" description="Protein kinase" evidence="7">
    <location>
        <begin position="1"/>
        <end position="268"/>
    </location>
</feature>
<dbReference type="InterPro" id="IPR011009">
    <property type="entry name" value="Kinase-like_dom_sf"/>
</dbReference>
<dbReference type="InterPro" id="IPR017441">
    <property type="entry name" value="Protein_kinase_ATP_BS"/>
</dbReference>
<dbReference type="Pfam" id="PF00069">
    <property type="entry name" value="Pkinase"/>
    <property type="match status" value="1"/>
</dbReference>
<dbReference type="GeneID" id="20221702"/>
<dbReference type="PROSITE" id="PS51285">
    <property type="entry name" value="AGC_KINASE_CTER"/>
    <property type="match status" value="1"/>
</dbReference>
<dbReference type="Proteomes" id="UP000002729">
    <property type="component" value="Unassembled WGS sequence"/>
</dbReference>
<dbReference type="KEGG" id="aaf:AURANDRAFT_36271"/>
<keyword evidence="4" id="KW-0418">Kinase</keyword>
<feature type="domain" description="AGC-kinase C-terminal" evidence="8">
    <location>
        <begin position="269"/>
        <end position="326"/>
    </location>
</feature>
<organism evidence="10">
    <name type="scientific">Aureococcus anophagefferens</name>
    <name type="common">Harmful bloom alga</name>
    <dbReference type="NCBI Taxonomy" id="44056"/>
    <lineage>
        <taxon>Eukaryota</taxon>
        <taxon>Sar</taxon>
        <taxon>Stramenopiles</taxon>
        <taxon>Ochrophyta</taxon>
        <taxon>Pelagophyceae</taxon>
        <taxon>Pelagomonadales</taxon>
        <taxon>Pelagomonadaceae</taxon>
        <taxon>Aureococcus</taxon>
    </lineage>
</organism>
<dbReference type="GO" id="GO:0005952">
    <property type="term" value="C:cAMP-dependent protein kinase complex"/>
    <property type="evidence" value="ECO:0007669"/>
    <property type="project" value="TreeGrafter"/>
</dbReference>
<keyword evidence="10" id="KW-1185">Reference proteome</keyword>
<sequence length="326" mass="36219">MDVGDTIGVGSFSRVKIAVVRPSADSDEGARVCAIKVCHKARILEADEVVSILREKDALTVVKHPFVMELFGTHQDADRCYFVCEYIPGGELFTYIHNVCSGSMADVDAQFYAACVADAFEHAHGLGVINRDAKPENIVIDAYGYPKLCDWGFAKTDVKRGDACLTICGTLEYLSREVLLNLGYAFDVDLWTLGVLIFEMIAGRTPFYDPLMADNLQQQSIYDNILHGDVVLPNWDVPDVVLKLLDVDVHRRLGADGGAAQVKRDAFFDDVNFDALRRRELIAPWTPMLQSETDITHFQDQGVDLDEDDADADLLFHGDDALFADF</sequence>
<evidence type="ECO:0000259" key="8">
    <source>
        <dbReference type="PROSITE" id="PS51285"/>
    </source>
</evidence>
<dbReference type="PANTHER" id="PTHR24353:SF37">
    <property type="entry name" value="CAMP-DEPENDENT PROTEIN KINASE CATALYTIC SUBUNIT PRKX"/>
    <property type="match status" value="1"/>
</dbReference>
<dbReference type="GO" id="GO:0004691">
    <property type="term" value="F:cAMP-dependent protein kinase activity"/>
    <property type="evidence" value="ECO:0007669"/>
    <property type="project" value="TreeGrafter"/>
</dbReference>
<reference evidence="9 10" key="1">
    <citation type="journal article" date="2011" name="Proc. Natl. Acad. Sci. U.S.A.">
        <title>Niche of harmful alga Aureococcus anophagefferens revealed through ecogenomics.</title>
        <authorList>
            <person name="Gobler C.J."/>
            <person name="Berry D.L."/>
            <person name="Dyhrman S.T."/>
            <person name="Wilhelm S.W."/>
            <person name="Salamov A."/>
            <person name="Lobanov A.V."/>
            <person name="Zhang Y."/>
            <person name="Collier J.L."/>
            <person name="Wurch L.L."/>
            <person name="Kustka A.B."/>
            <person name="Dill B.D."/>
            <person name="Shah M."/>
            <person name="VerBerkmoes N.C."/>
            <person name="Kuo A."/>
            <person name="Terry A."/>
            <person name="Pangilinan J."/>
            <person name="Lindquist E.A."/>
            <person name="Lucas S."/>
            <person name="Paulsen I.T."/>
            <person name="Hattenrath-Lehmann T.K."/>
            <person name="Talmage S.C."/>
            <person name="Walker E.A."/>
            <person name="Koch F."/>
            <person name="Burson A.M."/>
            <person name="Marcoval M.A."/>
            <person name="Tang Y.Z."/>
            <person name="Lecleir G.R."/>
            <person name="Coyne K.J."/>
            <person name="Berg G.M."/>
            <person name="Bertrand E.M."/>
            <person name="Saito M.A."/>
            <person name="Gladyshev V.N."/>
            <person name="Grigoriev I.V."/>
        </authorList>
    </citation>
    <scope>NUCLEOTIDE SEQUENCE [LARGE SCALE GENOMIC DNA]</scope>
    <source>
        <strain evidence="10">CCMP 1984</strain>
    </source>
</reference>
<evidence type="ECO:0000256" key="6">
    <source>
        <dbReference type="PROSITE-ProRule" id="PRU10141"/>
    </source>
</evidence>
<dbReference type="OrthoDB" id="63267at2759"/>
<dbReference type="PROSITE" id="PS00107">
    <property type="entry name" value="PROTEIN_KINASE_ATP"/>
    <property type="match status" value="1"/>
</dbReference>
<dbReference type="GO" id="GO:0005524">
    <property type="term" value="F:ATP binding"/>
    <property type="evidence" value="ECO:0007669"/>
    <property type="project" value="UniProtKB-UniRule"/>
</dbReference>
<dbReference type="SUPFAM" id="SSF56112">
    <property type="entry name" value="Protein kinase-like (PK-like)"/>
    <property type="match status" value="1"/>
</dbReference>
<dbReference type="PROSITE" id="PS50011">
    <property type="entry name" value="PROTEIN_KINASE_DOM"/>
    <property type="match status" value="1"/>
</dbReference>
<dbReference type="InterPro" id="IPR000961">
    <property type="entry name" value="AGC-kinase_C"/>
</dbReference>
<dbReference type="Gene3D" id="3.30.200.20">
    <property type="entry name" value="Phosphorylase Kinase, domain 1"/>
    <property type="match status" value="1"/>
</dbReference>
<dbReference type="EMBL" id="GL833122">
    <property type="protein sequence ID" value="EGB11202.1"/>
    <property type="molecule type" value="Genomic_DNA"/>
</dbReference>
<keyword evidence="5 6" id="KW-0067">ATP-binding</keyword>
<feature type="binding site" evidence="6">
    <location>
        <position position="36"/>
    </location>
    <ligand>
        <name>ATP</name>
        <dbReference type="ChEBI" id="CHEBI:30616"/>
    </ligand>
</feature>
<keyword evidence="2" id="KW-0808">Transferase</keyword>
<dbReference type="InParanoid" id="F0Y0D4"/>
<evidence type="ECO:0000256" key="4">
    <source>
        <dbReference type="ARBA" id="ARBA00022777"/>
    </source>
</evidence>
<dbReference type="AlphaFoldDB" id="F0Y0D4"/>
<evidence type="ECO:0000313" key="9">
    <source>
        <dbReference type="EMBL" id="EGB11202.1"/>
    </source>
</evidence>
<dbReference type="PANTHER" id="PTHR24353">
    <property type="entry name" value="CYCLIC NUCLEOTIDE-DEPENDENT PROTEIN KINASE"/>
    <property type="match status" value="1"/>
</dbReference>
<dbReference type="RefSeq" id="XP_009033595.1">
    <property type="nucleotide sequence ID" value="XM_009035347.1"/>
</dbReference>
<evidence type="ECO:0000256" key="2">
    <source>
        <dbReference type="ARBA" id="ARBA00022679"/>
    </source>
</evidence>
<proteinExistence type="predicted"/>
<dbReference type="eggNOG" id="KOG0616">
    <property type="taxonomic scope" value="Eukaryota"/>
</dbReference>
<evidence type="ECO:0000256" key="5">
    <source>
        <dbReference type="ARBA" id="ARBA00022840"/>
    </source>
</evidence>
<accession>F0Y0D4</accession>
<dbReference type="InterPro" id="IPR000719">
    <property type="entry name" value="Prot_kinase_dom"/>
</dbReference>
<gene>
    <name evidence="9" type="ORF">AURANDRAFT_36271</name>
</gene>
<evidence type="ECO:0000256" key="1">
    <source>
        <dbReference type="ARBA" id="ARBA00022527"/>
    </source>
</evidence>
<evidence type="ECO:0000313" key="10">
    <source>
        <dbReference type="Proteomes" id="UP000002729"/>
    </source>
</evidence>
<name>F0Y0D4_AURAN</name>
<evidence type="ECO:0000256" key="3">
    <source>
        <dbReference type="ARBA" id="ARBA00022741"/>
    </source>
</evidence>
<evidence type="ECO:0000259" key="7">
    <source>
        <dbReference type="PROSITE" id="PS50011"/>
    </source>
</evidence>
<keyword evidence="1" id="KW-0723">Serine/threonine-protein kinase</keyword>